<dbReference type="RefSeq" id="YP_010668063.1">
    <property type="nucleotide sequence ID" value="NC_070953.1"/>
</dbReference>
<reference evidence="1 2" key="1">
    <citation type="submission" date="2018-11" db="EMBL/GenBank/DDBJ databases">
        <title>Isolation and Complete Genome Sequence of a Novel Alteromonas Phage ZP6.</title>
        <authorList>
            <person name="Han J."/>
        </authorList>
    </citation>
    <scope>NUCLEOTIDE SEQUENCE [LARGE SCALE GENOMIC DNA]</scope>
</reference>
<organism evidence="1 2">
    <name type="scientific">Alteromonas phage ZP6</name>
    <dbReference type="NCBI Taxonomy" id="2492447"/>
    <lineage>
        <taxon>Viruses</taxon>
        <taxon>Duplodnaviria</taxon>
        <taxon>Heunggongvirae</taxon>
        <taxon>Uroviricota</taxon>
        <taxon>Caudoviricetes</taxon>
        <taxon>Mareflavirus</taxon>
        <taxon>Mareflavirus ZP6</taxon>
    </lineage>
</organism>
<accession>A0A3S9U8B2</accession>
<dbReference type="Proteomes" id="UP000286786">
    <property type="component" value="Genome"/>
</dbReference>
<dbReference type="GeneID" id="77944204"/>
<dbReference type="EMBL" id="MK203850">
    <property type="protein sequence ID" value="AZS06564.1"/>
    <property type="molecule type" value="Genomic_DNA"/>
</dbReference>
<protein>
    <submittedName>
        <fullName evidence="1">Structural protein</fullName>
    </submittedName>
</protein>
<keyword evidence="2" id="KW-1185">Reference proteome</keyword>
<evidence type="ECO:0000313" key="2">
    <source>
        <dbReference type="Proteomes" id="UP000286786"/>
    </source>
</evidence>
<proteinExistence type="predicted"/>
<sequence>MKLPSRVRTGVQSLGRQDINAPIRQANAVAGAIGTLTSGLQQAQVAIDARAEEERIDKINAQTREASLRYSDGAVQFEQHYGNRETFDASELPSNIQVRRTEKVTAPDGTISEIPRAAIPAYEVKAALYETYSRNVAEASASLIDDDEAKAEWLAKANMAIDGNYISRLESDRKDQEIFIEAQLNVQINSSLEANQYDTALVLADDIKDPEKKAAAKRQIKRTRELDAYHGLLADETDDIGTVREMEKVIHDLQDPEFNSNLSPQERSAMVAQMKAATARNYMSIEATKQRNKEEVVSVTWEGIIKNDPTINENRVDALFDKGIINGNTRTSMIRALVSNREAAIKEQVVSIDLDTVALSPYGIDPKDKDMRKAVDKRFESYTQNMDAGEAATQIMREFKVVPSQVQAIFRANNRADAQGLADAANMYRDAMKFAPQSMKDFSDSDLDVISRVAANMDLGMPAGDAIEAVRYWEAMTPQQKAALEKNSRVFEEDNIKALDDKVGDSELYQGGGIFGFFQGTPDIPPLMQTEYSSAVEKYLPSAGYNTAVAQQLAFNDMSKRWHRTEVNGRPQMMKNAPEGPVESVRAMIRQQYTGSLARVRETYGGNIKYDDIQLASDQLTALEIEAGKTPTYRVYVVVDKDTQQIEFLERFSWDSNKAAEARRDEILKEAQAARQESQLRQEFEDPTMGAGLGRGNVYGY</sequence>
<name>A0A3S9U8B2_9CAUD</name>
<dbReference type="KEGG" id="vg:77944204"/>
<evidence type="ECO:0000313" key="1">
    <source>
        <dbReference type="EMBL" id="AZS06564.1"/>
    </source>
</evidence>